<gene>
    <name evidence="2" type="ORF">Cob_v000690</name>
</gene>
<organism evidence="2 3">
    <name type="scientific">Colletotrichum orbiculare (strain 104-T / ATCC 96160 / CBS 514.97 / LARS 414 / MAFF 240422)</name>
    <name type="common">Cucumber anthracnose fungus</name>
    <name type="synonym">Colletotrichum lagenarium</name>
    <dbReference type="NCBI Taxonomy" id="1213857"/>
    <lineage>
        <taxon>Eukaryota</taxon>
        <taxon>Fungi</taxon>
        <taxon>Dikarya</taxon>
        <taxon>Ascomycota</taxon>
        <taxon>Pezizomycotina</taxon>
        <taxon>Sordariomycetes</taxon>
        <taxon>Hypocreomycetidae</taxon>
        <taxon>Glomerellales</taxon>
        <taxon>Glomerellaceae</taxon>
        <taxon>Colletotrichum</taxon>
        <taxon>Colletotrichum orbiculare species complex</taxon>
    </lineage>
</organism>
<evidence type="ECO:0000313" key="3">
    <source>
        <dbReference type="Proteomes" id="UP000014480"/>
    </source>
</evidence>
<name>A0A484G818_COLOR</name>
<accession>A0A484G818</accession>
<reference evidence="3" key="1">
    <citation type="journal article" date="2013" name="New Phytol.">
        <title>Comparative genomic and transcriptomic analyses reveal the hemibiotrophic stage shift of Colletotrichum fungi.</title>
        <authorList>
            <person name="Gan P."/>
            <person name="Ikeda K."/>
            <person name="Irieda H."/>
            <person name="Narusaka M."/>
            <person name="O'Connell R.J."/>
            <person name="Narusaka Y."/>
            <person name="Takano Y."/>
            <person name="Kubo Y."/>
            <person name="Shirasu K."/>
        </authorList>
    </citation>
    <scope>NUCLEOTIDE SEQUENCE [LARGE SCALE GENOMIC DNA]</scope>
    <source>
        <strain evidence="3">104-T / ATCC 96160 / CBS 514.97 / LARS 414 / MAFF 240422</strain>
    </source>
</reference>
<sequence length="73" mass="8492">MRHGRHRVFISTIKSENQDHPWSSKRDERKNIAERKAQKENLALTLEDALLPLMTARTRHTHTNHSVGLQLPS</sequence>
<dbReference type="EMBL" id="AMCV02000001">
    <property type="protein sequence ID" value="TDZ26044.1"/>
    <property type="molecule type" value="Genomic_DNA"/>
</dbReference>
<proteinExistence type="predicted"/>
<protein>
    <submittedName>
        <fullName evidence="2">Uncharacterized protein</fullName>
    </submittedName>
</protein>
<dbReference type="AlphaFoldDB" id="A0A484G818"/>
<feature type="compositionally biased region" description="Basic and acidic residues" evidence="1">
    <location>
        <begin position="16"/>
        <end position="28"/>
    </location>
</feature>
<feature type="region of interest" description="Disordered" evidence="1">
    <location>
        <begin position="1"/>
        <end position="28"/>
    </location>
</feature>
<keyword evidence="3" id="KW-1185">Reference proteome</keyword>
<reference evidence="3" key="2">
    <citation type="journal article" date="2019" name="Mol. Plant Microbe Interact.">
        <title>Genome sequence resources for four phytopathogenic fungi from the Colletotrichum orbiculare species complex.</title>
        <authorList>
            <person name="Gan P."/>
            <person name="Tsushima A."/>
            <person name="Narusaka M."/>
            <person name="Narusaka Y."/>
            <person name="Takano Y."/>
            <person name="Kubo Y."/>
            <person name="Shirasu K."/>
        </authorList>
    </citation>
    <scope>GENOME REANNOTATION</scope>
    <source>
        <strain evidence="3">104-T / ATCC 96160 / CBS 514.97 / LARS 414 / MAFF 240422</strain>
    </source>
</reference>
<evidence type="ECO:0000313" key="2">
    <source>
        <dbReference type="EMBL" id="TDZ26044.1"/>
    </source>
</evidence>
<comment type="caution">
    <text evidence="2">The sequence shown here is derived from an EMBL/GenBank/DDBJ whole genome shotgun (WGS) entry which is preliminary data.</text>
</comment>
<dbReference type="Proteomes" id="UP000014480">
    <property type="component" value="Unassembled WGS sequence"/>
</dbReference>
<evidence type="ECO:0000256" key="1">
    <source>
        <dbReference type="SAM" id="MobiDB-lite"/>
    </source>
</evidence>